<keyword evidence="11" id="KW-0443">Lipid metabolism</keyword>
<keyword evidence="9 14" id="KW-1133">Transmembrane helix</keyword>
<feature type="non-terminal residue" evidence="16">
    <location>
        <position position="1"/>
    </location>
</feature>
<feature type="transmembrane region" description="Helical" evidence="14">
    <location>
        <begin position="80"/>
        <end position="104"/>
    </location>
</feature>
<evidence type="ECO:0000256" key="11">
    <source>
        <dbReference type="ARBA" id="ARBA00023098"/>
    </source>
</evidence>
<organism evidence="16 17">
    <name type="scientific">Pleurodeles waltl</name>
    <name type="common">Iberian ribbed newt</name>
    <dbReference type="NCBI Taxonomy" id="8319"/>
    <lineage>
        <taxon>Eukaryota</taxon>
        <taxon>Metazoa</taxon>
        <taxon>Chordata</taxon>
        <taxon>Craniata</taxon>
        <taxon>Vertebrata</taxon>
        <taxon>Euteleostomi</taxon>
        <taxon>Amphibia</taxon>
        <taxon>Batrachia</taxon>
        <taxon>Caudata</taxon>
        <taxon>Salamandroidea</taxon>
        <taxon>Salamandridae</taxon>
        <taxon>Pleurodelinae</taxon>
        <taxon>Pleurodeles</taxon>
    </lineage>
</organism>
<keyword evidence="17" id="KW-1185">Reference proteome</keyword>
<evidence type="ECO:0000256" key="2">
    <source>
        <dbReference type="ARBA" id="ARBA00004477"/>
    </source>
</evidence>
<dbReference type="Proteomes" id="UP001066276">
    <property type="component" value="Chromosome 12"/>
</dbReference>
<dbReference type="PANTHER" id="PTHR12863:SF1">
    <property type="entry name" value="FATTY ACID 2-HYDROXYLASE"/>
    <property type="match status" value="1"/>
</dbReference>
<gene>
    <name evidence="16" type="ORF">NDU88_001905</name>
</gene>
<evidence type="ECO:0000256" key="12">
    <source>
        <dbReference type="ARBA" id="ARBA00023136"/>
    </source>
</evidence>
<comment type="cofactor">
    <cofactor evidence="1">
        <name>Zn(2+)</name>
        <dbReference type="ChEBI" id="CHEBI:29105"/>
    </cofactor>
</comment>
<evidence type="ECO:0000313" key="17">
    <source>
        <dbReference type="Proteomes" id="UP001066276"/>
    </source>
</evidence>
<dbReference type="AlphaFoldDB" id="A0AAV7KS41"/>
<feature type="transmembrane region" description="Helical" evidence="14">
    <location>
        <begin position="155"/>
        <end position="171"/>
    </location>
</feature>
<keyword evidence="7" id="KW-0276">Fatty acid metabolism</keyword>
<reference evidence="16" key="1">
    <citation type="journal article" date="2022" name="bioRxiv">
        <title>Sequencing and chromosome-scale assembly of the giantPleurodeles waltlgenome.</title>
        <authorList>
            <person name="Brown T."/>
            <person name="Elewa A."/>
            <person name="Iarovenko S."/>
            <person name="Subramanian E."/>
            <person name="Araus A.J."/>
            <person name="Petzold A."/>
            <person name="Susuki M."/>
            <person name="Suzuki K.-i.T."/>
            <person name="Hayashi T."/>
            <person name="Toyoda A."/>
            <person name="Oliveira C."/>
            <person name="Osipova E."/>
            <person name="Leigh N.D."/>
            <person name="Simon A."/>
            <person name="Yun M.H."/>
        </authorList>
    </citation>
    <scope>NUCLEOTIDE SEQUENCE</scope>
    <source>
        <strain evidence="16">20211129_DDA</strain>
        <tissue evidence="16">Liver</tissue>
    </source>
</reference>
<evidence type="ECO:0000256" key="9">
    <source>
        <dbReference type="ARBA" id="ARBA00022989"/>
    </source>
</evidence>
<evidence type="ECO:0000313" key="16">
    <source>
        <dbReference type="EMBL" id="KAJ1081728.1"/>
    </source>
</evidence>
<comment type="subcellular location">
    <subcellularLocation>
        <location evidence="2">Endoplasmic reticulum membrane</location>
        <topology evidence="2">Multi-pass membrane protein</topology>
    </subcellularLocation>
</comment>
<dbReference type="Pfam" id="PF04116">
    <property type="entry name" value="FA_hydroxylase"/>
    <property type="match status" value="1"/>
</dbReference>
<accession>A0AAV7KS41</accession>
<keyword evidence="12 14" id="KW-0472">Membrane</keyword>
<dbReference type="InterPro" id="IPR014430">
    <property type="entry name" value="Scs7"/>
</dbReference>
<feature type="transmembrane region" description="Helical" evidence="14">
    <location>
        <begin position="210"/>
        <end position="229"/>
    </location>
</feature>
<dbReference type="InterPro" id="IPR006694">
    <property type="entry name" value="Fatty_acid_hydroxylase"/>
</dbReference>
<sequence length="257" mass="29884">FPRLRTTQHVENDSRTTKYSNKDAVFTDLDPDNDLVDWSKPLLWQVGHLRDKYEMWVHQPVDRPIRLFHSDVIESCSKTAWYIVLSVWVPVLLYLCFYCYTAMANEDTRLSALGTEHSVPVHKLLFLLLFLLGVFLWSLLEYCIHRFVFHMNAPARSYLLITLHFLLHGLHHKSPYDSSRLVFPPVPASLLFGALYGLIHLVLPNIIAKSLVAGVLCGYIIYDMTHYYLHYGAPPEGTYLYGLKAYHVKHHFKHQKS</sequence>
<name>A0AAV7KS41_PLEWA</name>
<evidence type="ECO:0000256" key="13">
    <source>
        <dbReference type="ARBA" id="ARBA00023160"/>
    </source>
</evidence>
<dbReference type="GO" id="GO:0005789">
    <property type="term" value="C:endoplasmic reticulum membrane"/>
    <property type="evidence" value="ECO:0007669"/>
    <property type="project" value="UniProtKB-SubCell"/>
</dbReference>
<keyword evidence="5" id="KW-0479">Metal-binding</keyword>
<keyword evidence="8" id="KW-0862">Zinc</keyword>
<keyword evidence="6" id="KW-0256">Endoplasmic reticulum</keyword>
<feature type="transmembrane region" description="Helical" evidence="14">
    <location>
        <begin position="183"/>
        <end position="203"/>
    </location>
</feature>
<proteinExistence type="predicted"/>
<evidence type="ECO:0000256" key="8">
    <source>
        <dbReference type="ARBA" id="ARBA00022833"/>
    </source>
</evidence>
<dbReference type="PANTHER" id="PTHR12863">
    <property type="entry name" value="FATTY ACID HYDROXYLASE"/>
    <property type="match status" value="1"/>
</dbReference>
<evidence type="ECO:0000256" key="14">
    <source>
        <dbReference type="SAM" id="Phobius"/>
    </source>
</evidence>
<feature type="domain" description="Fatty acid hydroxylase" evidence="15">
    <location>
        <begin position="130"/>
        <end position="255"/>
    </location>
</feature>
<evidence type="ECO:0000256" key="7">
    <source>
        <dbReference type="ARBA" id="ARBA00022832"/>
    </source>
</evidence>
<comment type="caution">
    <text evidence="16">The sequence shown here is derived from an EMBL/GenBank/DDBJ whole genome shotgun (WGS) entry which is preliminary data.</text>
</comment>
<evidence type="ECO:0000256" key="6">
    <source>
        <dbReference type="ARBA" id="ARBA00022824"/>
    </source>
</evidence>
<dbReference type="EMBL" id="JANPWB010000016">
    <property type="protein sequence ID" value="KAJ1081728.1"/>
    <property type="molecule type" value="Genomic_DNA"/>
</dbReference>
<evidence type="ECO:0000256" key="1">
    <source>
        <dbReference type="ARBA" id="ARBA00001947"/>
    </source>
</evidence>
<feature type="transmembrane region" description="Helical" evidence="14">
    <location>
        <begin position="124"/>
        <end position="143"/>
    </location>
</feature>
<keyword evidence="10" id="KW-0560">Oxidoreductase</keyword>
<evidence type="ECO:0000256" key="4">
    <source>
        <dbReference type="ARBA" id="ARBA00022692"/>
    </source>
</evidence>
<evidence type="ECO:0000256" key="3">
    <source>
        <dbReference type="ARBA" id="ARBA00022516"/>
    </source>
</evidence>
<protein>
    <recommendedName>
        <fullName evidence="15">Fatty acid hydroxylase domain-containing protein</fullName>
    </recommendedName>
</protein>
<keyword evidence="3" id="KW-0444">Lipid biosynthesis</keyword>
<dbReference type="GO" id="GO:0080132">
    <property type="term" value="F:fatty acid 2-hydroxylase activity"/>
    <property type="evidence" value="ECO:0007669"/>
    <property type="project" value="InterPro"/>
</dbReference>
<evidence type="ECO:0000256" key="10">
    <source>
        <dbReference type="ARBA" id="ARBA00023002"/>
    </source>
</evidence>
<evidence type="ECO:0000256" key="5">
    <source>
        <dbReference type="ARBA" id="ARBA00022723"/>
    </source>
</evidence>
<feature type="non-terminal residue" evidence="16">
    <location>
        <position position="257"/>
    </location>
</feature>
<keyword evidence="13" id="KW-0275">Fatty acid biosynthesis</keyword>
<evidence type="ECO:0000259" key="15">
    <source>
        <dbReference type="Pfam" id="PF04116"/>
    </source>
</evidence>
<dbReference type="GO" id="GO:0006633">
    <property type="term" value="P:fatty acid biosynthetic process"/>
    <property type="evidence" value="ECO:0007669"/>
    <property type="project" value="UniProtKB-KW"/>
</dbReference>
<dbReference type="GO" id="GO:0005506">
    <property type="term" value="F:iron ion binding"/>
    <property type="evidence" value="ECO:0007669"/>
    <property type="project" value="InterPro"/>
</dbReference>
<keyword evidence="4 14" id="KW-0812">Transmembrane</keyword>